<dbReference type="Proteomes" id="UP000291343">
    <property type="component" value="Unassembled WGS sequence"/>
</dbReference>
<accession>A0A482XGN5</accession>
<name>A0A482XGN5_LAOST</name>
<feature type="compositionally biased region" description="Basic and acidic residues" evidence="1">
    <location>
        <begin position="14"/>
        <end position="33"/>
    </location>
</feature>
<evidence type="ECO:0000256" key="1">
    <source>
        <dbReference type="SAM" id="MobiDB-lite"/>
    </source>
</evidence>
<feature type="region of interest" description="Disordered" evidence="1">
    <location>
        <begin position="78"/>
        <end position="103"/>
    </location>
</feature>
<dbReference type="AlphaFoldDB" id="A0A482XGN5"/>
<feature type="compositionally biased region" description="Basic residues" evidence="1">
    <location>
        <begin position="1"/>
        <end position="13"/>
    </location>
</feature>
<keyword evidence="3" id="KW-1185">Reference proteome</keyword>
<feature type="region of interest" description="Disordered" evidence="1">
    <location>
        <begin position="1"/>
        <end position="54"/>
    </location>
</feature>
<reference evidence="2 3" key="1">
    <citation type="journal article" date="2017" name="Gigascience">
        <title>Genome sequence of the small brown planthopper, Laodelphax striatellus.</title>
        <authorList>
            <person name="Zhu J."/>
            <person name="Jiang F."/>
            <person name="Wang X."/>
            <person name="Yang P."/>
            <person name="Bao Y."/>
            <person name="Zhao W."/>
            <person name="Wang W."/>
            <person name="Lu H."/>
            <person name="Wang Q."/>
            <person name="Cui N."/>
            <person name="Li J."/>
            <person name="Chen X."/>
            <person name="Luo L."/>
            <person name="Yu J."/>
            <person name="Kang L."/>
            <person name="Cui F."/>
        </authorList>
    </citation>
    <scope>NUCLEOTIDE SEQUENCE [LARGE SCALE GENOMIC DNA]</scope>
    <source>
        <strain evidence="2">Lst14</strain>
    </source>
</reference>
<dbReference type="EMBL" id="QKKF02010252">
    <property type="protein sequence ID" value="RZF44902.1"/>
    <property type="molecule type" value="Genomic_DNA"/>
</dbReference>
<evidence type="ECO:0000313" key="3">
    <source>
        <dbReference type="Proteomes" id="UP000291343"/>
    </source>
</evidence>
<gene>
    <name evidence="2" type="ORF">LSTR_LSTR015253</name>
</gene>
<dbReference type="InParanoid" id="A0A482XGN5"/>
<comment type="caution">
    <text evidence="2">The sequence shown here is derived from an EMBL/GenBank/DDBJ whole genome shotgun (WGS) entry which is preliminary data.</text>
</comment>
<feature type="compositionally biased region" description="Basic residues" evidence="1">
    <location>
        <begin position="87"/>
        <end position="103"/>
    </location>
</feature>
<evidence type="ECO:0000313" key="2">
    <source>
        <dbReference type="EMBL" id="RZF44902.1"/>
    </source>
</evidence>
<sequence>MRRRKETKRRGKRVKGEEEKGKPDIERLTEDGLRGQVGQPVGRTADTTGDARVPTLRPVMAGNFVSAKTPPLRIAPAVCAQDEKTKKKEKQQKKKEKKPRGFC</sequence>
<organism evidence="2 3">
    <name type="scientific">Laodelphax striatellus</name>
    <name type="common">Small brown planthopper</name>
    <name type="synonym">Delphax striatella</name>
    <dbReference type="NCBI Taxonomy" id="195883"/>
    <lineage>
        <taxon>Eukaryota</taxon>
        <taxon>Metazoa</taxon>
        <taxon>Ecdysozoa</taxon>
        <taxon>Arthropoda</taxon>
        <taxon>Hexapoda</taxon>
        <taxon>Insecta</taxon>
        <taxon>Pterygota</taxon>
        <taxon>Neoptera</taxon>
        <taxon>Paraneoptera</taxon>
        <taxon>Hemiptera</taxon>
        <taxon>Auchenorrhyncha</taxon>
        <taxon>Fulgoroidea</taxon>
        <taxon>Delphacidae</taxon>
        <taxon>Criomorphinae</taxon>
        <taxon>Laodelphax</taxon>
    </lineage>
</organism>
<protein>
    <submittedName>
        <fullName evidence="2">Uncharacterized protein</fullName>
    </submittedName>
</protein>
<proteinExistence type="predicted"/>